<feature type="region of interest" description="Disordered" evidence="1">
    <location>
        <begin position="1"/>
        <end position="20"/>
    </location>
</feature>
<accession>A0A0F8ZUK6</accession>
<comment type="caution">
    <text evidence="2">The sequence shown here is derived from an EMBL/GenBank/DDBJ whole genome shotgun (WGS) entry which is preliminary data.</text>
</comment>
<dbReference type="EMBL" id="LAZR01058349">
    <property type="protein sequence ID" value="KKK70084.1"/>
    <property type="molecule type" value="Genomic_DNA"/>
</dbReference>
<gene>
    <name evidence="2" type="ORF">LCGC14_2927530</name>
</gene>
<name>A0A0F8ZUK6_9ZZZZ</name>
<evidence type="ECO:0000256" key="1">
    <source>
        <dbReference type="SAM" id="MobiDB-lite"/>
    </source>
</evidence>
<organism evidence="2">
    <name type="scientific">marine sediment metagenome</name>
    <dbReference type="NCBI Taxonomy" id="412755"/>
    <lineage>
        <taxon>unclassified sequences</taxon>
        <taxon>metagenomes</taxon>
        <taxon>ecological metagenomes</taxon>
    </lineage>
</organism>
<feature type="compositionally biased region" description="Basic residues" evidence="1">
    <location>
        <begin position="7"/>
        <end position="20"/>
    </location>
</feature>
<protein>
    <submittedName>
        <fullName evidence="2">Uncharacterized protein</fullName>
    </submittedName>
</protein>
<feature type="non-terminal residue" evidence="2">
    <location>
        <position position="20"/>
    </location>
</feature>
<proteinExistence type="predicted"/>
<evidence type="ECO:0000313" key="2">
    <source>
        <dbReference type="EMBL" id="KKK70084.1"/>
    </source>
</evidence>
<sequence>MDAASRSRLHPQRQQHLSHL</sequence>
<reference evidence="2" key="1">
    <citation type="journal article" date="2015" name="Nature">
        <title>Complex archaea that bridge the gap between prokaryotes and eukaryotes.</title>
        <authorList>
            <person name="Spang A."/>
            <person name="Saw J.H."/>
            <person name="Jorgensen S.L."/>
            <person name="Zaremba-Niedzwiedzka K."/>
            <person name="Martijn J."/>
            <person name="Lind A.E."/>
            <person name="van Eijk R."/>
            <person name="Schleper C."/>
            <person name="Guy L."/>
            <person name="Ettema T.J."/>
        </authorList>
    </citation>
    <scope>NUCLEOTIDE SEQUENCE</scope>
</reference>
<dbReference type="AlphaFoldDB" id="A0A0F8ZUK6"/>